<organism evidence="10">
    <name type="scientific">candidate division WS2 bacterium ADurb.Bin280</name>
    <dbReference type="NCBI Taxonomy" id="1852829"/>
    <lineage>
        <taxon>Bacteria</taxon>
        <taxon>candidate division WS2</taxon>
    </lineage>
</organism>
<proteinExistence type="inferred from homology"/>
<dbReference type="PANTHER" id="PTHR11727:SF7">
    <property type="entry name" value="DIMETHYLADENOSINE TRANSFERASE-RELATED"/>
    <property type="match status" value="1"/>
</dbReference>
<name>A0A1V5SEJ5_9BACT</name>
<dbReference type="Gene3D" id="1.10.8.100">
    <property type="entry name" value="Ribosomal RNA adenine dimethylase-like, domain 2"/>
    <property type="match status" value="1"/>
</dbReference>
<evidence type="ECO:0000256" key="1">
    <source>
        <dbReference type="ARBA" id="ARBA00022490"/>
    </source>
</evidence>
<keyword evidence="3 7" id="KW-0489">Methyltransferase</keyword>
<dbReference type="Pfam" id="PF00398">
    <property type="entry name" value="RrnaAD"/>
    <property type="match status" value="1"/>
</dbReference>
<dbReference type="InterPro" id="IPR023165">
    <property type="entry name" value="rRNA_Ade_diMease-like_C"/>
</dbReference>
<dbReference type="InterPro" id="IPR001737">
    <property type="entry name" value="KsgA/Erm"/>
</dbReference>
<keyword evidence="4 7" id="KW-0808">Transferase</keyword>
<dbReference type="NCBIfam" id="TIGR00755">
    <property type="entry name" value="ksgA"/>
    <property type="match status" value="1"/>
</dbReference>
<evidence type="ECO:0000256" key="8">
    <source>
        <dbReference type="PROSITE-ProRule" id="PRU01026"/>
    </source>
</evidence>
<comment type="function">
    <text evidence="7">Specifically dimethylates two adjacent adenosines (A1518 and A1519) in the loop of a conserved hairpin near the 3'-end of 16S rRNA in the 30S particle. May play a critical role in biogenesis of 30S subunits.</text>
</comment>
<feature type="domain" description="Ribosomal RNA adenine methylase transferase N-terminal" evidence="9">
    <location>
        <begin position="29"/>
        <end position="200"/>
    </location>
</feature>
<feature type="binding site" evidence="7 8">
    <location>
        <position position="95"/>
    </location>
    <ligand>
        <name>S-adenosyl-L-methionine</name>
        <dbReference type="ChEBI" id="CHEBI:59789"/>
    </ligand>
</feature>
<comment type="subcellular location">
    <subcellularLocation>
        <location evidence="7">Cytoplasm</location>
    </subcellularLocation>
</comment>
<keyword evidence="1 7" id="KW-0963">Cytoplasm</keyword>
<gene>
    <name evidence="7 10" type="primary">rsmA</name>
    <name evidence="7" type="synonym">ksgA</name>
    <name evidence="10" type="ORF">BWY43_00257</name>
</gene>
<feature type="binding site" evidence="7 8">
    <location>
        <position position="24"/>
    </location>
    <ligand>
        <name>S-adenosyl-L-methionine</name>
        <dbReference type="ChEBI" id="CHEBI:59789"/>
    </ligand>
</feature>
<dbReference type="CDD" id="cd02440">
    <property type="entry name" value="AdoMet_MTases"/>
    <property type="match status" value="1"/>
</dbReference>
<comment type="catalytic activity">
    <reaction evidence="7">
        <text>adenosine(1518)/adenosine(1519) in 16S rRNA + 4 S-adenosyl-L-methionine = N(6)-dimethyladenosine(1518)/N(6)-dimethyladenosine(1519) in 16S rRNA + 4 S-adenosyl-L-homocysteine + 4 H(+)</text>
        <dbReference type="Rhea" id="RHEA:19609"/>
        <dbReference type="Rhea" id="RHEA-COMP:10232"/>
        <dbReference type="Rhea" id="RHEA-COMP:10233"/>
        <dbReference type="ChEBI" id="CHEBI:15378"/>
        <dbReference type="ChEBI" id="CHEBI:57856"/>
        <dbReference type="ChEBI" id="CHEBI:59789"/>
        <dbReference type="ChEBI" id="CHEBI:74411"/>
        <dbReference type="ChEBI" id="CHEBI:74493"/>
        <dbReference type="EC" id="2.1.1.182"/>
    </reaction>
</comment>
<dbReference type="PANTHER" id="PTHR11727">
    <property type="entry name" value="DIMETHYLADENOSINE TRANSFERASE"/>
    <property type="match status" value="1"/>
</dbReference>
<dbReference type="AlphaFoldDB" id="A0A1V5SEJ5"/>
<accession>A0A1V5SEJ5</accession>
<dbReference type="EC" id="2.1.1.182" evidence="7"/>
<protein>
    <recommendedName>
        <fullName evidence="7">Ribosomal RNA small subunit methyltransferase A</fullName>
        <ecNumber evidence="7">2.1.1.182</ecNumber>
    </recommendedName>
    <alternativeName>
        <fullName evidence="7">16S rRNA (adenine(1518)-N(6)/adenine(1519)-N(6))-dimethyltransferase</fullName>
    </alternativeName>
    <alternativeName>
        <fullName evidence="7">16S rRNA dimethyladenosine transferase</fullName>
    </alternativeName>
    <alternativeName>
        <fullName evidence="7">16S rRNA dimethylase</fullName>
    </alternativeName>
    <alternativeName>
        <fullName evidence="7">S-adenosylmethionine-6-N', N'-adenosyl(rRNA) dimethyltransferase</fullName>
    </alternativeName>
</protein>
<dbReference type="HAMAP" id="MF_00607">
    <property type="entry name" value="16SrRNA_methyltr_A"/>
    <property type="match status" value="1"/>
</dbReference>
<evidence type="ECO:0000256" key="5">
    <source>
        <dbReference type="ARBA" id="ARBA00022691"/>
    </source>
</evidence>
<comment type="similarity">
    <text evidence="7">Belongs to the class I-like SAM-binding methyltransferase superfamily. rRNA adenine N(6)-methyltransferase family. RsmA subfamily.</text>
</comment>
<feature type="binding site" evidence="7 8">
    <location>
        <position position="22"/>
    </location>
    <ligand>
        <name>S-adenosyl-L-methionine</name>
        <dbReference type="ChEBI" id="CHEBI:59789"/>
    </ligand>
</feature>
<dbReference type="InterPro" id="IPR020596">
    <property type="entry name" value="rRNA_Ade_Mease_Trfase_CS"/>
</dbReference>
<dbReference type="InterPro" id="IPR020598">
    <property type="entry name" value="rRNA_Ade_methylase_Trfase_N"/>
</dbReference>
<dbReference type="Proteomes" id="UP000485367">
    <property type="component" value="Unassembled WGS sequence"/>
</dbReference>
<evidence type="ECO:0000256" key="4">
    <source>
        <dbReference type="ARBA" id="ARBA00022679"/>
    </source>
</evidence>
<reference evidence="10" key="1">
    <citation type="submission" date="2017-02" db="EMBL/GenBank/DDBJ databases">
        <title>Delving into the versatile metabolic prowess of the omnipresent phylum Bacteroidetes.</title>
        <authorList>
            <person name="Nobu M.K."/>
            <person name="Mei R."/>
            <person name="Narihiro T."/>
            <person name="Kuroda K."/>
            <person name="Liu W.-T."/>
        </authorList>
    </citation>
    <scope>NUCLEOTIDE SEQUENCE</scope>
    <source>
        <strain evidence="10">ADurb.Bin280</strain>
    </source>
</reference>
<evidence type="ECO:0000256" key="2">
    <source>
        <dbReference type="ARBA" id="ARBA00022552"/>
    </source>
</evidence>
<evidence type="ECO:0000256" key="6">
    <source>
        <dbReference type="ARBA" id="ARBA00022884"/>
    </source>
</evidence>
<dbReference type="GO" id="GO:0052908">
    <property type="term" value="F:16S rRNA (adenine(1518)-N(6)/adenine(1519)-N(6))-dimethyltransferase activity"/>
    <property type="evidence" value="ECO:0007669"/>
    <property type="project" value="UniProtKB-EC"/>
</dbReference>
<dbReference type="InterPro" id="IPR011530">
    <property type="entry name" value="rRNA_adenine_dimethylase"/>
</dbReference>
<evidence type="ECO:0000256" key="7">
    <source>
        <dbReference type="HAMAP-Rule" id="MF_00607"/>
    </source>
</evidence>
<evidence type="ECO:0000313" key="10">
    <source>
        <dbReference type="EMBL" id="OQA52969.1"/>
    </source>
</evidence>
<dbReference type="Gene3D" id="3.40.50.150">
    <property type="entry name" value="Vaccinia Virus protein VP39"/>
    <property type="match status" value="1"/>
</dbReference>
<dbReference type="SUPFAM" id="SSF53335">
    <property type="entry name" value="S-adenosyl-L-methionine-dependent methyltransferases"/>
    <property type="match status" value="1"/>
</dbReference>
<feature type="binding site" evidence="7 8">
    <location>
        <position position="114"/>
    </location>
    <ligand>
        <name>S-adenosyl-L-methionine</name>
        <dbReference type="ChEBI" id="CHEBI:59789"/>
    </ligand>
</feature>
<evidence type="ECO:0000259" key="9">
    <source>
        <dbReference type="SMART" id="SM00650"/>
    </source>
</evidence>
<dbReference type="SMART" id="SM00650">
    <property type="entry name" value="rADc"/>
    <property type="match status" value="1"/>
</dbReference>
<dbReference type="EMBL" id="MWBO01000016">
    <property type="protein sequence ID" value="OQA52969.1"/>
    <property type="molecule type" value="Genomic_DNA"/>
</dbReference>
<dbReference type="PROSITE" id="PS01131">
    <property type="entry name" value="RRNA_A_DIMETH"/>
    <property type="match status" value="1"/>
</dbReference>
<dbReference type="PROSITE" id="PS51689">
    <property type="entry name" value="SAM_RNA_A_N6_MT"/>
    <property type="match status" value="1"/>
</dbReference>
<dbReference type="InterPro" id="IPR029063">
    <property type="entry name" value="SAM-dependent_MTases_sf"/>
</dbReference>
<evidence type="ECO:0000256" key="3">
    <source>
        <dbReference type="ARBA" id="ARBA00022603"/>
    </source>
</evidence>
<feature type="binding site" evidence="7 8">
    <location>
        <position position="71"/>
    </location>
    <ligand>
        <name>S-adenosyl-L-methionine</name>
        <dbReference type="ChEBI" id="CHEBI:59789"/>
    </ligand>
</feature>
<keyword evidence="6 7" id="KW-0694">RNA-binding</keyword>
<feature type="binding site" evidence="7 8">
    <location>
        <position position="49"/>
    </location>
    <ligand>
        <name>S-adenosyl-L-methionine</name>
        <dbReference type="ChEBI" id="CHEBI:59789"/>
    </ligand>
</feature>
<keyword evidence="2 7" id="KW-0698">rRNA processing</keyword>
<sequence>MSTAAKGSLEGGFVAKKSFGQNFLHNEKIIDKIIQTGEISENDAILEIGPGHGALTKKLVLSPAREIILCEKDDFLFEEIKKKYDLKKTKVIHQDALTLIPSLIVRKPFKVISNLPYNISSPVIISLLSVCPTTPDKMVLMLQKEVAQRLIAPVGDSNRGWLTALVEMVCEARIAIDVSRYNFTPVPKVESSVLEMKNIVMPRDFSVKQAIRVLKAGFVSKRKKIKNSLFGFFKVPQEKVTSLSDKYKIDINLRAEDLTKENWIDLIREFKDLGLI</sequence>
<dbReference type="GO" id="GO:0005829">
    <property type="term" value="C:cytosol"/>
    <property type="evidence" value="ECO:0007669"/>
    <property type="project" value="TreeGrafter"/>
</dbReference>
<dbReference type="GO" id="GO:0003723">
    <property type="term" value="F:RNA binding"/>
    <property type="evidence" value="ECO:0007669"/>
    <property type="project" value="UniProtKB-UniRule"/>
</dbReference>
<keyword evidence="5 7" id="KW-0949">S-adenosyl-L-methionine</keyword>
<comment type="caution">
    <text evidence="10">The sequence shown here is derived from an EMBL/GenBank/DDBJ whole genome shotgun (WGS) entry which is preliminary data.</text>
</comment>